<proteinExistence type="predicted"/>
<organism evidence="1 2">
    <name type="scientific">Fomitopsis schrenkii</name>
    <name type="common">Brown rot fungus</name>
    <dbReference type="NCBI Taxonomy" id="2126942"/>
    <lineage>
        <taxon>Eukaryota</taxon>
        <taxon>Fungi</taxon>
        <taxon>Dikarya</taxon>
        <taxon>Basidiomycota</taxon>
        <taxon>Agaricomycotina</taxon>
        <taxon>Agaricomycetes</taxon>
        <taxon>Polyporales</taxon>
        <taxon>Fomitopsis</taxon>
    </lineage>
</organism>
<dbReference type="Proteomes" id="UP000015241">
    <property type="component" value="Unassembled WGS sequence"/>
</dbReference>
<dbReference type="EMBL" id="KE504135">
    <property type="protein sequence ID" value="EPT02489.1"/>
    <property type="molecule type" value="Genomic_DNA"/>
</dbReference>
<dbReference type="OrthoDB" id="3243413at2759"/>
<accession>S8EGX5</accession>
<dbReference type="HOGENOM" id="CLU_2644860_0_0_1"/>
<dbReference type="AlphaFoldDB" id="S8EGX5"/>
<keyword evidence="2" id="KW-1185">Reference proteome</keyword>
<dbReference type="STRING" id="743788.S8EGX5"/>
<evidence type="ECO:0000313" key="2">
    <source>
        <dbReference type="Proteomes" id="UP000015241"/>
    </source>
</evidence>
<reference evidence="1 2" key="1">
    <citation type="journal article" date="2012" name="Science">
        <title>The Paleozoic origin of enzymatic lignin decomposition reconstructed from 31 fungal genomes.</title>
        <authorList>
            <person name="Floudas D."/>
            <person name="Binder M."/>
            <person name="Riley R."/>
            <person name="Barry K."/>
            <person name="Blanchette R.A."/>
            <person name="Henrissat B."/>
            <person name="Martinez A.T."/>
            <person name="Otillar R."/>
            <person name="Spatafora J.W."/>
            <person name="Yadav J.S."/>
            <person name="Aerts A."/>
            <person name="Benoit I."/>
            <person name="Boyd A."/>
            <person name="Carlson A."/>
            <person name="Copeland A."/>
            <person name="Coutinho P.M."/>
            <person name="de Vries R.P."/>
            <person name="Ferreira P."/>
            <person name="Findley K."/>
            <person name="Foster B."/>
            <person name="Gaskell J."/>
            <person name="Glotzer D."/>
            <person name="Gorecki P."/>
            <person name="Heitman J."/>
            <person name="Hesse C."/>
            <person name="Hori C."/>
            <person name="Igarashi K."/>
            <person name="Jurgens J.A."/>
            <person name="Kallen N."/>
            <person name="Kersten P."/>
            <person name="Kohler A."/>
            <person name="Kuees U."/>
            <person name="Kumar T.K.A."/>
            <person name="Kuo A."/>
            <person name="LaButti K."/>
            <person name="Larrondo L.F."/>
            <person name="Lindquist E."/>
            <person name="Ling A."/>
            <person name="Lombard V."/>
            <person name="Lucas S."/>
            <person name="Lundell T."/>
            <person name="Martin R."/>
            <person name="McLaughlin D.J."/>
            <person name="Morgenstern I."/>
            <person name="Morin E."/>
            <person name="Murat C."/>
            <person name="Nagy L.G."/>
            <person name="Nolan M."/>
            <person name="Ohm R.A."/>
            <person name="Patyshakuliyeva A."/>
            <person name="Rokas A."/>
            <person name="Ruiz-Duenas F.J."/>
            <person name="Sabat G."/>
            <person name="Salamov A."/>
            <person name="Samejima M."/>
            <person name="Schmutz J."/>
            <person name="Slot J.C."/>
            <person name="St John F."/>
            <person name="Stenlid J."/>
            <person name="Sun H."/>
            <person name="Sun S."/>
            <person name="Syed K."/>
            <person name="Tsang A."/>
            <person name="Wiebenga A."/>
            <person name="Young D."/>
            <person name="Pisabarro A."/>
            <person name="Eastwood D.C."/>
            <person name="Martin F."/>
            <person name="Cullen D."/>
            <person name="Grigoriev I.V."/>
            <person name="Hibbett D.S."/>
        </authorList>
    </citation>
    <scope>NUCLEOTIDE SEQUENCE</scope>
    <source>
        <strain evidence="2">FP-58527</strain>
    </source>
</reference>
<dbReference type="InParanoid" id="S8EGX5"/>
<name>S8EGX5_FOMSC</name>
<gene>
    <name evidence="1" type="ORF">FOMPIDRAFT_38707</name>
</gene>
<evidence type="ECO:0000313" key="1">
    <source>
        <dbReference type="EMBL" id="EPT02489.1"/>
    </source>
</evidence>
<protein>
    <submittedName>
        <fullName evidence="1">Uncharacterized protein</fullName>
    </submittedName>
</protein>
<sequence>MMIIEVMPSFTEFRVILGEHSWAKFLRNPSVQEKTMCSQVFHCQYSTMREVEKYGWKRIDLKDEWFISKENIVKWHRINK</sequence>